<sequence length="145" mass="16118">MAPYYDIATRALVVGLKAPCCGKTTAEVAALLGISIRQVNRIYAKAIERGFDPNQRPMVIKDEYLQDAPRSGRPTKQTEETTQQILANVGTDPHGREKTCADIARELSVNGCPISETTVWRILRTAGLQKTNLDLGEEVDYEERR</sequence>
<dbReference type="SUPFAM" id="SSF46689">
    <property type="entry name" value="Homeodomain-like"/>
    <property type="match status" value="1"/>
</dbReference>
<organism evidence="2 3">
    <name type="scientific">Purpureocillium takamizusanense</name>
    <dbReference type="NCBI Taxonomy" id="2060973"/>
    <lineage>
        <taxon>Eukaryota</taxon>
        <taxon>Fungi</taxon>
        <taxon>Dikarya</taxon>
        <taxon>Ascomycota</taxon>
        <taxon>Pezizomycotina</taxon>
        <taxon>Sordariomycetes</taxon>
        <taxon>Hypocreomycetidae</taxon>
        <taxon>Hypocreales</taxon>
        <taxon>Ophiocordycipitaceae</taxon>
        <taxon>Purpureocillium</taxon>
    </lineage>
</organism>
<dbReference type="EMBL" id="CP086361">
    <property type="protein sequence ID" value="UNI22754.1"/>
    <property type="molecule type" value="Genomic_DNA"/>
</dbReference>
<dbReference type="KEGG" id="ptkz:JDV02_008615"/>
<evidence type="ECO:0000256" key="1">
    <source>
        <dbReference type="SAM" id="MobiDB-lite"/>
    </source>
</evidence>
<protein>
    <recommendedName>
        <fullName evidence="4">Transposase Tc1-like domain-containing protein</fullName>
    </recommendedName>
</protein>
<dbReference type="Pfam" id="PF13384">
    <property type="entry name" value="HTH_23"/>
    <property type="match status" value="1"/>
</dbReference>
<dbReference type="AlphaFoldDB" id="A0A9Q8QQ71"/>
<name>A0A9Q8QQ71_9HYPO</name>
<dbReference type="RefSeq" id="XP_047846235.1">
    <property type="nucleotide sequence ID" value="XM_047990228.1"/>
</dbReference>
<reference evidence="2" key="1">
    <citation type="submission" date="2021-11" db="EMBL/GenBank/DDBJ databases">
        <title>Purpureocillium_takamizusanense_genome.</title>
        <authorList>
            <person name="Nguyen N.-H."/>
        </authorList>
    </citation>
    <scope>NUCLEOTIDE SEQUENCE</scope>
    <source>
        <strain evidence="2">PT3</strain>
    </source>
</reference>
<proteinExistence type="predicted"/>
<evidence type="ECO:0008006" key="4">
    <source>
        <dbReference type="Google" id="ProtNLM"/>
    </source>
</evidence>
<dbReference type="GeneID" id="72070561"/>
<dbReference type="Proteomes" id="UP000829364">
    <property type="component" value="Chromosome 8"/>
</dbReference>
<dbReference type="InterPro" id="IPR009057">
    <property type="entry name" value="Homeodomain-like_sf"/>
</dbReference>
<feature type="region of interest" description="Disordered" evidence="1">
    <location>
        <begin position="62"/>
        <end position="95"/>
    </location>
</feature>
<accession>A0A9Q8QQ71</accession>
<evidence type="ECO:0000313" key="2">
    <source>
        <dbReference type="EMBL" id="UNI22754.1"/>
    </source>
</evidence>
<keyword evidence="3" id="KW-1185">Reference proteome</keyword>
<gene>
    <name evidence="2" type="ORF">JDV02_008615</name>
</gene>
<evidence type="ECO:0000313" key="3">
    <source>
        <dbReference type="Proteomes" id="UP000829364"/>
    </source>
</evidence>
<dbReference type="OrthoDB" id="4926696at2759"/>